<evidence type="ECO:0000313" key="2">
    <source>
        <dbReference type="Proteomes" id="UP001150217"/>
    </source>
</evidence>
<organism evidence="1 2">
    <name type="scientific">Lentinula lateritia</name>
    <dbReference type="NCBI Taxonomy" id="40482"/>
    <lineage>
        <taxon>Eukaryota</taxon>
        <taxon>Fungi</taxon>
        <taxon>Dikarya</taxon>
        <taxon>Basidiomycota</taxon>
        <taxon>Agaricomycotina</taxon>
        <taxon>Agaricomycetes</taxon>
        <taxon>Agaricomycetidae</taxon>
        <taxon>Agaricales</taxon>
        <taxon>Marasmiineae</taxon>
        <taxon>Omphalotaceae</taxon>
        <taxon>Lentinula</taxon>
    </lineage>
</organism>
<name>A0ABQ8VQ96_9AGAR</name>
<reference evidence="1" key="1">
    <citation type="submission" date="2022-08" db="EMBL/GenBank/DDBJ databases">
        <title>A Global Phylogenomic Analysis of the Shiitake Genus Lentinula.</title>
        <authorList>
            <consortium name="DOE Joint Genome Institute"/>
            <person name="Sierra-Patev S."/>
            <person name="Min B."/>
            <person name="Naranjo-Ortiz M."/>
            <person name="Looney B."/>
            <person name="Konkel Z."/>
            <person name="Slot J.C."/>
            <person name="Sakamoto Y."/>
            <person name="Steenwyk J.L."/>
            <person name="Rokas A."/>
            <person name="Carro J."/>
            <person name="Camarero S."/>
            <person name="Ferreira P."/>
            <person name="Molpeceres G."/>
            <person name="Ruiz-Duenas F.J."/>
            <person name="Serrano A."/>
            <person name="Henrissat B."/>
            <person name="Drula E."/>
            <person name="Hughes K.W."/>
            <person name="Mata J.L."/>
            <person name="Ishikawa N.K."/>
            <person name="Vargas-Isla R."/>
            <person name="Ushijima S."/>
            <person name="Smith C.A."/>
            <person name="Ahrendt S."/>
            <person name="Andreopoulos W."/>
            <person name="He G."/>
            <person name="Labutti K."/>
            <person name="Lipzen A."/>
            <person name="Ng V."/>
            <person name="Riley R."/>
            <person name="Sandor L."/>
            <person name="Barry K."/>
            <person name="Martinez A.T."/>
            <person name="Xiao Y."/>
            <person name="Gibbons J.G."/>
            <person name="Terashima K."/>
            <person name="Grigoriev I.V."/>
            <person name="Hibbett D.S."/>
        </authorList>
    </citation>
    <scope>NUCLEOTIDE SEQUENCE</scope>
    <source>
        <strain evidence="1">RHP3577 ss4</strain>
    </source>
</reference>
<accession>A0ABQ8VQ96</accession>
<keyword evidence="2" id="KW-1185">Reference proteome</keyword>
<proteinExistence type="predicted"/>
<comment type="caution">
    <text evidence="1">The sequence shown here is derived from an EMBL/GenBank/DDBJ whole genome shotgun (WGS) entry which is preliminary data.</text>
</comment>
<sequence length="525" mass="58964">MCPLDPLREAASADESSEIRSSHSLLVLESARDGHKVSLPSHSPICRLPVELLIRIFHEVLPEPMSVPFGCAQLWYLGHICIRWRLIISSEMPLLWSTIELNFRLSARAARLSRHSTEIIRICLERTRDCLLTIAFTCPSDVGATTRDDWLRCLDTLVGVSNRWKTIDLFIPITVLSRLVPAKGRLDSLQTLSLSLEPQNARSLPHAIDVFEDAPKLTSVTMSSHLSLDSFRLPWNQLAIYRTQRMEVRNCIEILRLTPNLHALHAKLERPRGNILGEYASSDSGQLGALLPISHQSLQSLSINVLMRPEHEHELFQDLLPVPSNPDRSKQSQIVFPSLFNFRLATGPGSLANFAALSLAGSCFGPSLTKVTIRSVFDAPADYLGARDFLLGLPMVRQLAFGVCFHHNQDVVNILYEILSPPSPSSSGSIGEVVLPKLEVLVLDINYDDSQGLFMPSWVMDPMKEMIRSRRRCDFARPYGCVPLQKFHLYLASWNTPRQPFSKGLEELREEGFEIRVLRGLAAQL</sequence>
<evidence type="ECO:0008006" key="3">
    <source>
        <dbReference type="Google" id="ProtNLM"/>
    </source>
</evidence>
<evidence type="ECO:0000313" key="1">
    <source>
        <dbReference type="EMBL" id="KAJ4498557.1"/>
    </source>
</evidence>
<gene>
    <name evidence="1" type="ORF">C8R41DRAFT_139252</name>
</gene>
<dbReference type="Proteomes" id="UP001150217">
    <property type="component" value="Unassembled WGS sequence"/>
</dbReference>
<dbReference type="EMBL" id="JANVFT010000015">
    <property type="protein sequence ID" value="KAJ4498557.1"/>
    <property type="molecule type" value="Genomic_DNA"/>
</dbReference>
<protein>
    <recommendedName>
        <fullName evidence="3">F-box domain-containing protein</fullName>
    </recommendedName>
</protein>